<reference evidence="1" key="1">
    <citation type="submission" date="2017-02" db="UniProtKB">
        <authorList>
            <consortium name="WormBaseParasite"/>
        </authorList>
    </citation>
    <scope>IDENTIFICATION</scope>
</reference>
<organism evidence="1">
    <name type="scientific">Hymenolepis diminuta</name>
    <name type="common">Rat tapeworm</name>
    <dbReference type="NCBI Taxonomy" id="6216"/>
    <lineage>
        <taxon>Eukaryota</taxon>
        <taxon>Metazoa</taxon>
        <taxon>Spiralia</taxon>
        <taxon>Lophotrochozoa</taxon>
        <taxon>Platyhelminthes</taxon>
        <taxon>Cestoda</taxon>
        <taxon>Eucestoda</taxon>
        <taxon>Cyclophyllidea</taxon>
        <taxon>Hymenolepididae</taxon>
        <taxon>Hymenolepis</taxon>
    </lineage>
</organism>
<evidence type="ECO:0000313" key="1">
    <source>
        <dbReference type="WBParaSite" id="HDID_0000620201-mRNA-1"/>
    </source>
</evidence>
<accession>A0A0R3SMN7</accession>
<name>A0A0R3SMN7_HYMDI</name>
<proteinExistence type="predicted"/>
<sequence>LVQDEQDNLSIITAIEVELDLTNNLPGLVHPQVEEPCFAEKLPKVRKTRRLRRHIASFHQYTSSNFFLTYLIPQEKNGLPMRISFPLALTTKHNLNLDAEDSTRPHILTSPVPD</sequence>
<dbReference type="AlphaFoldDB" id="A0A0R3SMN7"/>
<dbReference type="WBParaSite" id="HDID_0000620201-mRNA-1">
    <property type="protein sequence ID" value="HDID_0000620201-mRNA-1"/>
    <property type="gene ID" value="HDID_0000620201"/>
</dbReference>
<protein>
    <submittedName>
        <fullName evidence="1">C2 DOCK-type domain-containing protein</fullName>
    </submittedName>
</protein>